<evidence type="ECO:0000313" key="1">
    <source>
        <dbReference type="EMBL" id="APM40344.1"/>
    </source>
</evidence>
<reference evidence="1 2" key="1">
    <citation type="submission" date="2016-12" db="EMBL/GenBank/DDBJ databases">
        <title>Complete genome sequence of Clostridium kluyveri JZZ isolated from the pit mud of a Chinese flavor liquor-making factory.</title>
        <authorList>
            <person name="Wang Y."/>
        </authorList>
    </citation>
    <scope>NUCLEOTIDE SEQUENCE [LARGE SCALE GENOMIC DNA]</scope>
    <source>
        <strain evidence="1 2">JZZ</strain>
    </source>
</reference>
<gene>
    <name evidence="1" type="ORF">BS101_17190</name>
</gene>
<sequence length="213" mass="23717">MGGVIIKNKLLSVFLSVIVLSLSGNALVYAANGEVYDLTTQSMKYTLEDLTSLKIQMYVGLHSSNYGYEYDGHVYSLNDVNKVYVTERKSGNKNLSVIFGKVKSDCKPAFTPNSFFIKSIEYVDETFSSNLYVEVSDSEKVTGVTVDGVQLQLDDRYSIENDKIKITFEKGTAKDNLGEVLINSSSKSYKIELGSDGNFKAMDLTDFDVEDIY</sequence>
<accession>A0A1L5FBF9</accession>
<evidence type="ECO:0000313" key="2">
    <source>
        <dbReference type="Proteomes" id="UP000184604"/>
    </source>
</evidence>
<organism evidence="1 2">
    <name type="scientific">Clostridium kluyveri</name>
    <dbReference type="NCBI Taxonomy" id="1534"/>
    <lineage>
        <taxon>Bacteria</taxon>
        <taxon>Bacillati</taxon>
        <taxon>Bacillota</taxon>
        <taxon>Clostridia</taxon>
        <taxon>Eubacteriales</taxon>
        <taxon>Clostridiaceae</taxon>
        <taxon>Clostridium</taxon>
    </lineage>
</organism>
<dbReference type="AlphaFoldDB" id="A0A1L5FBF9"/>
<dbReference type="EMBL" id="CP018335">
    <property type="protein sequence ID" value="APM40344.1"/>
    <property type="molecule type" value="Genomic_DNA"/>
</dbReference>
<name>A0A1L5FBF9_CLOKL</name>
<dbReference type="Proteomes" id="UP000184604">
    <property type="component" value="Chromosome"/>
</dbReference>
<proteinExistence type="predicted"/>
<protein>
    <submittedName>
        <fullName evidence="1">Uncharacterized protein</fullName>
    </submittedName>
</protein>